<comment type="caution">
    <text evidence="9">The sequence shown here is derived from an EMBL/GenBank/DDBJ whole genome shotgun (WGS) entry which is preliminary data.</text>
</comment>
<feature type="transmembrane region" description="Helical" evidence="7">
    <location>
        <begin position="165"/>
        <end position="188"/>
    </location>
</feature>
<evidence type="ECO:0000256" key="1">
    <source>
        <dbReference type="ARBA" id="ARBA00004236"/>
    </source>
</evidence>
<dbReference type="PROSITE" id="PS51257">
    <property type="entry name" value="PROKAR_LIPOPROTEIN"/>
    <property type="match status" value="1"/>
</dbReference>
<evidence type="ECO:0000256" key="5">
    <source>
        <dbReference type="ARBA" id="ARBA00023136"/>
    </source>
</evidence>
<name>A0ABS2E7G6_9FIRM</name>
<dbReference type="InterPro" id="IPR005899">
    <property type="entry name" value="Na_pump_deCOase"/>
</dbReference>
<evidence type="ECO:0000256" key="6">
    <source>
        <dbReference type="SAM" id="MobiDB-lite"/>
    </source>
</evidence>
<evidence type="ECO:0000313" key="10">
    <source>
        <dbReference type="Proteomes" id="UP000716906"/>
    </source>
</evidence>
<protein>
    <submittedName>
        <fullName evidence="9">OadG family protein</fullName>
    </submittedName>
</protein>
<accession>A0ABS2E7G6</accession>
<evidence type="ECO:0000256" key="2">
    <source>
        <dbReference type="ARBA" id="ARBA00022475"/>
    </source>
</evidence>
<sequence>MKKKISLLLCTLTVVFALAGCSGKDSGVEYDQATIEEATEFLISYCSTADDTTIEQWNSLSDEQLDIQMAQSGYPFTGDSFLSSMDAWQAGVDECGAYEGHGDFTYDASQTQLSVTTTAQFADREANLEVIYKADVRGNLHLDSLTVSGIYSMGEVLSKAGLNTLLGMGTVFCVLIIICVIISLLKYIPKLQEAFSRKNTAAPAPEISTAQASEAPAQSAPDQPAPETQAEAEDVTDDSELAAVIAAAIAASEEVPADGFIVRSIRRRKSNKWI</sequence>
<feature type="chain" id="PRO_5046076105" evidence="8">
    <location>
        <begin position="20"/>
        <end position="274"/>
    </location>
</feature>
<keyword evidence="8" id="KW-0732">Signal</keyword>
<keyword evidence="10" id="KW-1185">Reference proteome</keyword>
<keyword evidence="4 7" id="KW-1133">Transmembrane helix</keyword>
<feature type="signal peptide" evidence="8">
    <location>
        <begin position="1"/>
        <end position="19"/>
    </location>
</feature>
<evidence type="ECO:0000256" key="4">
    <source>
        <dbReference type="ARBA" id="ARBA00022989"/>
    </source>
</evidence>
<dbReference type="RefSeq" id="WP_138303432.1">
    <property type="nucleotide sequence ID" value="NZ_JACLYY010000004.1"/>
</dbReference>
<reference evidence="9 10" key="1">
    <citation type="journal article" date="2021" name="Sci. Rep.">
        <title>The distribution of antibiotic resistance genes in chicken gut microbiota commensals.</title>
        <authorList>
            <person name="Juricova H."/>
            <person name="Matiasovicova J."/>
            <person name="Kubasova T."/>
            <person name="Cejkova D."/>
            <person name="Rychlik I."/>
        </authorList>
    </citation>
    <scope>NUCLEOTIDE SEQUENCE [LARGE SCALE GENOMIC DNA]</scope>
    <source>
        <strain evidence="9 10">An773</strain>
    </source>
</reference>
<evidence type="ECO:0000256" key="3">
    <source>
        <dbReference type="ARBA" id="ARBA00022692"/>
    </source>
</evidence>
<dbReference type="Proteomes" id="UP000716906">
    <property type="component" value="Unassembled WGS sequence"/>
</dbReference>
<evidence type="ECO:0000256" key="7">
    <source>
        <dbReference type="SAM" id="Phobius"/>
    </source>
</evidence>
<proteinExistence type="predicted"/>
<evidence type="ECO:0000256" key="8">
    <source>
        <dbReference type="SAM" id="SignalP"/>
    </source>
</evidence>
<feature type="compositionally biased region" description="Low complexity" evidence="6">
    <location>
        <begin position="210"/>
        <end position="227"/>
    </location>
</feature>
<comment type="subcellular location">
    <subcellularLocation>
        <location evidence="1">Cell membrane</location>
    </subcellularLocation>
</comment>
<gene>
    <name evidence="9" type="ORF">H7U36_05570</name>
</gene>
<dbReference type="Pfam" id="PF04277">
    <property type="entry name" value="OAD_gamma"/>
    <property type="match status" value="1"/>
</dbReference>
<keyword evidence="5 7" id="KW-0472">Membrane</keyword>
<dbReference type="EMBL" id="JACLYY010000004">
    <property type="protein sequence ID" value="MBM6737578.1"/>
    <property type="molecule type" value="Genomic_DNA"/>
</dbReference>
<organism evidence="9 10">
    <name type="scientific">Faecalicatena fissicatena</name>
    <dbReference type="NCBI Taxonomy" id="290055"/>
    <lineage>
        <taxon>Bacteria</taxon>
        <taxon>Bacillati</taxon>
        <taxon>Bacillota</taxon>
        <taxon>Clostridia</taxon>
        <taxon>Lachnospirales</taxon>
        <taxon>Lachnospiraceae</taxon>
        <taxon>Faecalicatena</taxon>
    </lineage>
</organism>
<evidence type="ECO:0000313" key="9">
    <source>
        <dbReference type="EMBL" id="MBM6737578.1"/>
    </source>
</evidence>
<keyword evidence="2" id="KW-1003">Cell membrane</keyword>
<feature type="region of interest" description="Disordered" evidence="6">
    <location>
        <begin position="205"/>
        <end position="236"/>
    </location>
</feature>
<keyword evidence="3 7" id="KW-0812">Transmembrane</keyword>